<evidence type="ECO:0000313" key="2">
    <source>
        <dbReference type="Proteomes" id="UP000641514"/>
    </source>
</evidence>
<dbReference type="EMBL" id="BMJH01000001">
    <property type="protein sequence ID" value="GGC58046.1"/>
    <property type="molecule type" value="Genomic_DNA"/>
</dbReference>
<evidence type="ECO:0000313" key="1">
    <source>
        <dbReference type="EMBL" id="GGC58046.1"/>
    </source>
</evidence>
<reference evidence="1" key="1">
    <citation type="journal article" date="2014" name="Int. J. Syst. Evol. Microbiol.">
        <title>Complete genome sequence of Corynebacterium casei LMG S-19264T (=DSM 44701T), isolated from a smear-ripened cheese.</title>
        <authorList>
            <consortium name="US DOE Joint Genome Institute (JGI-PGF)"/>
            <person name="Walter F."/>
            <person name="Albersmeier A."/>
            <person name="Kalinowski J."/>
            <person name="Ruckert C."/>
        </authorList>
    </citation>
    <scope>NUCLEOTIDE SEQUENCE</scope>
    <source>
        <strain evidence="1">CGMCC 1.15478</strain>
    </source>
</reference>
<dbReference type="Pfam" id="PF10604">
    <property type="entry name" value="Polyketide_cyc2"/>
    <property type="match status" value="1"/>
</dbReference>
<comment type="caution">
    <text evidence="1">The sequence shown here is derived from an EMBL/GenBank/DDBJ whole genome shotgun (WGS) entry which is preliminary data.</text>
</comment>
<dbReference type="InterPro" id="IPR023393">
    <property type="entry name" value="START-like_dom_sf"/>
</dbReference>
<name>A0A916U2N2_9ACTN</name>
<gene>
    <name evidence="1" type="ORF">GCM10011410_08150</name>
</gene>
<sequence length="143" mass="16106">MVHVQRTFVVDKPIDVVVKYLSDFSNTVDWDPGTVACTRLDDGPIRVDAQWRNVSRVLGNETELTYELEVFEADRVKFVGKNKTATAIDDIRLRSENGETEVHYTADITFHGFAKLASPVMRLFFERLGSKVVIDMQAAVAAL</sequence>
<dbReference type="Gene3D" id="3.30.530.20">
    <property type="match status" value="1"/>
</dbReference>
<dbReference type="RefSeq" id="WP_188670893.1">
    <property type="nucleotide sequence ID" value="NZ_BMJH01000001.1"/>
</dbReference>
<dbReference type="Proteomes" id="UP000641514">
    <property type="component" value="Unassembled WGS sequence"/>
</dbReference>
<protein>
    <submittedName>
        <fullName evidence="1">Polyketide cyclase</fullName>
    </submittedName>
</protein>
<dbReference type="SUPFAM" id="SSF55961">
    <property type="entry name" value="Bet v1-like"/>
    <property type="match status" value="1"/>
</dbReference>
<reference evidence="1" key="2">
    <citation type="submission" date="2020-09" db="EMBL/GenBank/DDBJ databases">
        <authorList>
            <person name="Sun Q."/>
            <person name="Zhou Y."/>
        </authorList>
    </citation>
    <scope>NUCLEOTIDE SEQUENCE</scope>
    <source>
        <strain evidence="1">CGMCC 1.15478</strain>
    </source>
</reference>
<proteinExistence type="predicted"/>
<organism evidence="1 2">
    <name type="scientific">Hoyosella rhizosphaerae</name>
    <dbReference type="NCBI Taxonomy" id="1755582"/>
    <lineage>
        <taxon>Bacteria</taxon>
        <taxon>Bacillati</taxon>
        <taxon>Actinomycetota</taxon>
        <taxon>Actinomycetes</taxon>
        <taxon>Mycobacteriales</taxon>
        <taxon>Hoyosellaceae</taxon>
        <taxon>Hoyosella</taxon>
    </lineage>
</organism>
<keyword evidence="2" id="KW-1185">Reference proteome</keyword>
<dbReference type="AlphaFoldDB" id="A0A916U2N2"/>
<accession>A0A916U2N2</accession>
<dbReference type="InterPro" id="IPR019587">
    <property type="entry name" value="Polyketide_cyclase/dehydratase"/>
</dbReference>